<protein>
    <recommendedName>
        <fullName evidence="3">XRE family transcriptional regulator</fullName>
    </recommendedName>
</protein>
<dbReference type="KEGG" id="pei:H9L10_03715"/>
<accession>A0A7G9R3K1</accession>
<evidence type="ECO:0000313" key="2">
    <source>
        <dbReference type="Proteomes" id="UP000515976"/>
    </source>
</evidence>
<reference evidence="1 2" key="1">
    <citation type="submission" date="2020-08" db="EMBL/GenBank/DDBJ databases">
        <title>Genome sequence of Phycicoccus endophyticus JCM 31784T.</title>
        <authorList>
            <person name="Hyun D.-W."/>
            <person name="Bae J.-W."/>
        </authorList>
    </citation>
    <scope>NUCLEOTIDE SEQUENCE [LARGE SCALE GENOMIC DNA]</scope>
    <source>
        <strain evidence="1 2">JCM 31784</strain>
    </source>
</reference>
<keyword evidence="2" id="KW-1185">Reference proteome</keyword>
<name>A0A7G9R3K1_9MICO</name>
<proteinExistence type="predicted"/>
<organism evidence="1 2">
    <name type="scientific">Phycicoccus endophyticus</name>
    <dbReference type="NCBI Taxonomy" id="1690220"/>
    <lineage>
        <taxon>Bacteria</taxon>
        <taxon>Bacillati</taxon>
        <taxon>Actinomycetota</taxon>
        <taxon>Actinomycetes</taxon>
        <taxon>Micrococcales</taxon>
        <taxon>Intrasporangiaceae</taxon>
        <taxon>Phycicoccus</taxon>
    </lineage>
</organism>
<gene>
    <name evidence="1" type="ORF">H9L10_03715</name>
</gene>
<evidence type="ECO:0000313" key="1">
    <source>
        <dbReference type="EMBL" id="QNN50176.1"/>
    </source>
</evidence>
<dbReference type="AlphaFoldDB" id="A0A7G9R3K1"/>
<evidence type="ECO:0008006" key="3">
    <source>
        <dbReference type="Google" id="ProtNLM"/>
    </source>
</evidence>
<dbReference type="EMBL" id="CP060712">
    <property type="protein sequence ID" value="QNN50176.1"/>
    <property type="molecule type" value="Genomic_DNA"/>
</dbReference>
<sequence length="107" mass="11764">MTEKQTRLETLTAEEVLAEAARKGLRHNAIQSDSGVLARAWGHYFVQRDRAIPFGALLAVCEAMGVSASDIIQRAEARLSADPGLPRDAYRLAASRAPRERPFTSQE</sequence>
<dbReference type="RefSeq" id="WP_166102403.1">
    <property type="nucleotide sequence ID" value="NZ_BMMY01000002.1"/>
</dbReference>
<dbReference type="Proteomes" id="UP000515976">
    <property type="component" value="Chromosome"/>
</dbReference>